<comment type="subcellular location">
    <subcellularLocation>
        <location evidence="1">Membrane</location>
        <topology evidence="1">Multi-pass membrane protein</topology>
    </subcellularLocation>
</comment>
<feature type="transmembrane region" description="Helical" evidence="6">
    <location>
        <begin position="68"/>
        <end position="88"/>
    </location>
</feature>
<evidence type="ECO:0000256" key="2">
    <source>
        <dbReference type="ARBA" id="ARBA00022692"/>
    </source>
</evidence>
<dbReference type="AlphaFoldDB" id="A0A1I1FR45"/>
<dbReference type="InterPro" id="IPR035952">
    <property type="entry name" value="Rhomboid-like_sf"/>
</dbReference>
<accession>A0A1I1FR45</accession>
<feature type="transmembrane region" description="Helical" evidence="6">
    <location>
        <begin position="409"/>
        <end position="432"/>
    </location>
</feature>
<evidence type="ECO:0000256" key="6">
    <source>
        <dbReference type="SAM" id="Phobius"/>
    </source>
</evidence>
<feature type="transmembrane region" description="Helical" evidence="6">
    <location>
        <begin position="162"/>
        <end position="179"/>
    </location>
</feature>
<sequence>MSGIATEPEREGKVITIRLRSNQSDMRLLGTVLAAAVAVTFAASIAAVRRLQNPERPWRAVAGDRLVLGVPWGTLVVVTFVLAVYLFVQDGITDFSDPVTIPYRAWSYFYPLGILTGSFAHAGPGHLVSNLAGTVVVAPLAEYAWGHYPDSGDDDRLRSNPWVRALFVFPAVVIGIGLLTSLFSLGPVIGFSGIVFAFVAVALVHYPITTLVAAIGVQSVLTTIYRALQSPIYRYVAEPSPPSAPSWAAVAIQGHALGFFVGLVIGIALLERRDTRPDALRIWAAVLIYAVSRGLYQIYWFGEGNVFYLYRGPGIVIVAVLALVITVALTASERPAVPRKIGRRLARARTELSVDRPLEIAARSGPDRGAEGGNPDADGTDRFDRVYDIAGGYRSSRATRLSSLHRRGVAFLCVLLVLAALAGMAIPVNVVAVDGAAHSPESAIEIEDYTIEYAENVENELVSDFGIEYLDESLEASGVIVASERRNIWMEAVTADHLAYTGEETVTVGGPGWRSTVHVERAGWEPVGNDPVYQVRMGESPDPETVVFESDDAQAEVRIDDRFVTVASEDGEFVLEVTVDGTDAVETAPIPAADESTAAAGLEFERQDDTVYAINDGTVVAVATEESYD</sequence>
<dbReference type="GO" id="GO:0016020">
    <property type="term" value="C:membrane"/>
    <property type="evidence" value="ECO:0007669"/>
    <property type="project" value="UniProtKB-SubCell"/>
</dbReference>
<feature type="transmembrane region" description="Helical" evidence="6">
    <location>
        <begin position="248"/>
        <end position="270"/>
    </location>
</feature>
<evidence type="ECO:0000256" key="1">
    <source>
        <dbReference type="ARBA" id="ARBA00004141"/>
    </source>
</evidence>
<proteinExistence type="predicted"/>
<evidence type="ECO:0000313" key="8">
    <source>
        <dbReference type="EMBL" id="SFB99563.1"/>
    </source>
</evidence>
<evidence type="ECO:0000256" key="5">
    <source>
        <dbReference type="SAM" id="MobiDB-lite"/>
    </source>
</evidence>
<feature type="transmembrane region" description="Helical" evidence="6">
    <location>
        <begin position="282"/>
        <end position="302"/>
    </location>
</feature>
<dbReference type="EMBL" id="FOKW01000003">
    <property type="protein sequence ID" value="SFB99563.1"/>
    <property type="molecule type" value="Genomic_DNA"/>
</dbReference>
<evidence type="ECO:0000259" key="7">
    <source>
        <dbReference type="Pfam" id="PF01694"/>
    </source>
</evidence>
<feature type="domain" description="Peptidase S54 rhomboid" evidence="7">
    <location>
        <begin position="114"/>
        <end position="271"/>
    </location>
</feature>
<dbReference type="GO" id="GO:0004252">
    <property type="term" value="F:serine-type endopeptidase activity"/>
    <property type="evidence" value="ECO:0007669"/>
    <property type="project" value="InterPro"/>
</dbReference>
<evidence type="ECO:0000256" key="4">
    <source>
        <dbReference type="ARBA" id="ARBA00023136"/>
    </source>
</evidence>
<keyword evidence="9" id="KW-1185">Reference proteome</keyword>
<name>A0A1I1FR45_NATHA</name>
<feature type="transmembrane region" description="Helical" evidence="6">
    <location>
        <begin position="28"/>
        <end position="48"/>
    </location>
</feature>
<dbReference type="SUPFAM" id="SSF144091">
    <property type="entry name" value="Rhomboid-like"/>
    <property type="match status" value="1"/>
</dbReference>
<keyword evidence="8" id="KW-0378">Hydrolase</keyword>
<reference evidence="9" key="1">
    <citation type="submission" date="2016-10" db="EMBL/GenBank/DDBJ databases">
        <authorList>
            <person name="Varghese N."/>
            <person name="Submissions S."/>
        </authorList>
    </citation>
    <scope>NUCLEOTIDE SEQUENCE [LARGE SCALE GENOMIC DNA]</scope>
    <source>
        <strain evidence="9">DSM 13078</strain>
    </source>
</reference>
<gene>
    <name evidence="8" type="ORF">SAMN05444422_103412</name>
</gene>
<feature type="region of interest" description="Disordered" evidence="5">
    <location>
        <begin position="363"/>
        <end position="382"/>
    </location>
</feature>
<dbReference type="InterPro" id="IPR022764">
    <property type="entry name" value="Peptidase_S54_rhomboid_dom"/>
</dbReference>
<dbReference type="Proteomes" id="UP000199161">
    <property type="component" value="Unassembled WGS sequence"/>
</dbReference>
<organism evidence="8 9">
    <name type="scientific">Natronobacterium haloterrestre</name>
    <name type="common">Halobiforma haloterrestris</name>
    <dbReference type="NCBI Taxonomy" id="148448"/>
    <lineage>
        <taxon>Archaea</taxon>
        <taxon>Methanobacteriati</taxon>
        <taxon>Methanobacteriota</taxon>
        <taxon>Stenosarchaea group</taxon>
        <taxon>Halobacteria</taxon>
        <taxon>Halobacteriales</taxon>
        <taxon>Natrialbaceae</taxon>
        <taxon>Natronobacterium</taxon>
    </lineage>
</organism>
<dbReference type="Pfam" id="PF01694">
    <property type="entry name" value="Rhomboid"/>
    <property type="match status" value="1"/>
</dbReference>
<evidence type="ECO:0000313" key="9">
    <source>
        <dbReference type="Proteomes" id="UP000199161"/>
    </source>
</evidence>
<feature type="transmembrane region" description="Helical" evidence="6">
    <location>
        <begin position="308"/>
        <end position="331"/>
    </location>
</feature>
<keyword evidence="2 6" id="KW-0812">Transmembrane</keyword>
<keyword evidence="4 6" id="KW-0472">Membrane</keyword>
<keyword evidence="3 6" id="KW-1133">Transmembrane helix</keyword>
<dbReference type="GO" id="GO:0006508">
    <property type="term" value="P:proteolysis"/>
    <property type="evidence" value="ECO:0007669"/>
    <property type="project" value="UniProtKB-KW"/>
</dbReference>
<evidence type="ECO:0000256" key="3">
    <source>
        <dbReference type="ARBA" id="ARBA00022989"/>
    </source>
</evidence>
<dbReference type="Gene3D" id="1.20.1540.10">
    <property type="entry name" value="Rhomboid-like"/>
    <property type="match status" value="1"/>
</dbReference>
<protein>
    <submittedName>
        <fullName evidence="8">Membrane associated serine protease, rhomboid family</fullName>
    </submittedName>
</protein>
<keyword evidence="8" id="KW-0645">Protease</keyword>